<proteinExistence type="predicted"/>
<evidence type="ECO:0000313" key="2">
    <source>
        <dbReference type="Proteomes" id="UP000542342"/>
    </source>
</evidence>
<organism evidence="1 2">
    <name type="scientific">Thermogemmata fonticola</name>
    <dbReference type="NCBI Taxonomy" id="2755323"/>
    <lineage>
        <taxon>Bacteria</taxon>
        <taxon>Pseudomonadati</taxon>
        <taxon>Planctomycetota</taxon>
        <taxon>Planctomycetia</taxon>
        <taxon>Gemmatales</taxon>
        <taxon>Gemmataceae</taxon>
        <taxon>Thermogemmata</taxon>
    </lineage>
</organism>
<protein>
    <submittedName>
        <fullName evidence="1">Uncharacterized protein</fullName>
    </submittedName>
</protein>
<keyword evidence="2" id="KW-1185">Reference proteome</keyword>
<sequence length="295" mass="32498">MRTLLALGGSAVLLLGIASWVEAVQGGKTYDLRGPAPRKGLTLETNTTLRIKDADTTLKVMGQSLKMKMSMTMVSEEEQKVLEVQGREVTKSQAHIRKERAIIKSDFGGGMEVTQPTELEGQTVISELVGKGKWKHRLVDAQPTEKQKKELDNRIGLENDDDLYPAEKVAVGHEWEVPAEALRKLFGNAIVNVSGKVKQKFVKVETVDGEECAVIESQGKIRGKMKNEDGEPTIDVEMEMRGRAWRSLRTGVEIKGEFSGKITLAGTQKVDDAEVEIAMSGPFSGESRTKVFRAE</sequence>
<reference evidence="1 2" key="1">
    <citation type="submission" date="2020-07" db="EMBL/GenBank/DDBJ databases">
        <title>Thermogemmata thermophila gen. nov., sp. nov., a novel moderate thermophilic planctomycete from a Kamchatka hot spring.</title>
        <authorList>
            <person name="Elcheninov A.G."/>
            <person name="Podosokorskaya O.A."/>
            <person name="Kovaleva O.L."/>
            <person name="Novikov A."/>
            <person name="Bonch-Osmolovskaya E.A."/>
            <person name="Toshchakov S.V."/>
            <person name="Kublanov I.V."/>
        </authorList>
    </citation>
    <scope>NUCLEOTIDE SEQUENCE [LARGE SCALE GENOMIC DNA]</scope>
    <source>
        <strain evidence="1 2">2918</strain>
    </source>
</reference>
<dbReference type="AlphaFoldDB" id="A0A7V8VES1"/>
<comment type="caution">
    <text evidence="1">The sequence shown here is derived from an EMBL/GenBank/DDBJ whole genome shotgun (WGS) entry which is preliminary data.</text>
</comment>
<accession>A0A7V8VES1</accession>
<evidence type="ECO:0000313" key="1">
    <source>
        <dbReference type="EMBL" id="MBA2226437.1"/>
    </source>
</evidence>
<dbReference type="EMBL" id="JACEFB010000006">
    <property type="protein sequence ID" value="MBA2226437.1"/>
    <property type="molecule type" value="Genomic_DNA"/>
</dbReference>
<gene>
    <name evidence="1" type="ORF">H0921_09725</name>
</gene>
<name>A0A7V8VES1_9BACT</name>
<dbReference type="RefSeq" id="WP_194537881.1">
    <property type="nucleotide sequence ID" value="NZ_JACEFB010000006.1"/>
</dbReference>
<dbReference type="Proteomes" id="UP000542342">
    <property type="component" value="Unassembled WGS sequence"/>
</dbReference>